<sequence length="48" mass="5129">MLRNLFSEITENVSLFLGGMLLGVALGIIATLIGVSAYMNKEDNERGG</sequence>
<organism evidence="2 3">
    <name type="scientific">Streptomyces phage Annadreamy</name>
    <dbReference type="NCBI Taxonomy" id="2250335"/>
    <lineage>
        <taxon>Viruses</taxon>
        <taxon>Duplodnaviria</taxon>
        <taxon>Heunggongvirae</taxon>
        <taxon>Uroviricota</taxon>
        <taxon>Caudoviricetes</taxon>
        <taxon>Stanwilliamsviridae</taxon>
        <taxon>Loccivirinae</taxon>
        <taxon>Annadreamyvirus</taxon>
        <taxon>Annadreamyvirus annadreamy</taxon>
    </lineage>
</organism>
<dbReference type="GeneID" id="55609207"/>
<reference evidence="2 3" key="1">
    <citation type="submission" date="2018-06" db="EMBL/GenBank/DDBJ databases">
        <authorList>
            <person name="Moussa A."/>
            <person name="Couoh J.M."/>
            <person name="Harbem L."/>
            <person name="Okocha J.C."/>
            <person name="Taylor D."/>
            <person name="Teutsch A.B."/>
            <person name="Smith B.R."/>
            <person name="Suri N."/>
            <person name="Layton S.R."/>
            <person name="Kim T."/>
            <person name="Hughes L.E."/>
            <person name="Garlena R.A."/>
            <person name="Russell D.A."/>
            <person name="Pope W.H."/>
            <person name="Jacobs-Sera D."/>
            <person name="Hatfull G.F."/>
        </authorList>
    </citation>
    <scope>NUCLEOTIDE SEQUENCE [LARGE SCALE GENOMIC DNA]</scope>
</reference>
<accession>A0A345GTB2</accession>
<dbReference type="Proteomes" id="UP000259354">
    <property type="component" value="Segment"/>
</dbReference>
<evidence type="ECO:0000256" key="1">
    <source>
        <dbReference type="SAM" id="Phobius"/>
    </source>
</evidence>
<keyword evidence="1" id="KW-1133">Transmembrane helix</keyword>
<gene>
    <name evidence="2" type="primary">64</name>
    <name evidence="2" type="ORF">SEA_ANNADREAMY_64</name>
</gene>
<keyword evidence="1" id="KW-0812">Transmembrane</keyword>
<keyword evidence="1" id="KW-0472">Membrane</keyword>
<dbReference type="RefSeq" id="YP_009839030.1">
    <property type="nucleotide sequence ID" value="NC_048719.1"/>
</dbReference>
<keyword evidence="3" id="KW-1185">Reference proteome</keyword>
<evidence type="ECO:0000313" key="3">
    <source>
        <dbReference type="Proteomes" id="UP000259354"/>
    </source>
</evidence>
<proteinExistence type="predicted"/>
<protein>
    <submittedName>
        <fullName evidence="2">Uncharacterized protein</fullName>
    </submittedName>
</protein>
<dbReference type="KEGG" id="vg:55609207"/>
<evidence type="ECO:0000313" key="2">
    <source>
        <dbReference type="EMBL" id="AXG66184.1"/>
    </source>
</evidence>
<feature type="transmembrane region" description="Helical" evidence="1">
    <location>
        <begin position="15"/>
        <end position="39"/>
    </location>
</feature>
<dbReference type="EMBL" id="MH536811">
    <property type="protein sequence ID" value="AXG66184.1"/>
    <property type="molecule type" value="Genomic_DNA"/>
</dbReference>
<name>A0A345GTB2_9CAUD</name>